<dbReference type="EMBL" id="HE573027">
    <property type="protein sequence ID" value="CCC53586.1"/>
    <property type="molecule type" value="Genomic_DNA"/>
</dbReference>
<organism evidence="1">
    <name type="scientific">Trypanosoma vivax (strain Y486)</name>
    <dbReference type="NCBI Taxonomy" id="1055687"/>
    <lineage>
        <taxon>Eukaryota</taxon>
        <taxon>Discoba</taxon>
        <taxon>Euglenozoa</taxon>
        <taxon>Kinetoplastea</taxon>
        <taxon>Metakinetoplastina</taxon>
        <taxon>Trypanosomatida</taxon>
        <taxon>Trypanosomatidae</taxon>
        <taxon>Trypanosoma</taxon>
        <taxon>Duttonella</taxon>
    </lineage>
</organism>
<accession>G0UCM6</accession>
<name>G0UCM6_TRYVY</name>
<protein>
    <submittedName>
        <fullName evidence="1">Uncharacterized protein</fullName>
    </submittedName>
</protein>
<evidence type="ECO:0000313" key="1">
    <source>
        <dbReference type="EMBL" id="CCC53586.1"/>
    </source>
</evidence>
<gene>
    <name evidence="1" type="ORF">TVY486_1110700</name>
</gene>
<sequence length="143" mass="15895">MLCVCARDRVSAFFFHLTVLRLWPIAPCGLSVARAAATRALASIRLPSLRGGERGAWRRVVASARVLAPQFSKWMTSPARVRGFAFACGGPVALDKLCCRLCIRGAHLSSSLCFRRGPRGWHCTLWRCHHVFVRAPSYVSRMP</sequence>
<dbReference type="AlphaFoldDB" id="G0UCM6"/>
<reference evidence="1" key="1">
    <citation type="journal article" date="2012" name="Proc. Natl. Acad. Sci. U.S.A.">
        <title>Antigenic diversity is generated by distinct evolutionary mechanisms in African trypanosome species.</title>
        <authorList>
            <person name="Jackson A.P."/>
            <person name="Berry A."/>
            <person name="Aslett M."/>
            <person name="Allison H.C."/>
            <person name="Burton P."/>
            <person name="Vavrova-Anderson J."/>
            <person name="Brown R."/>
            <person name="Browne H."/>
            <person name="Corton N."/>
            <person name="Hauser H."/>
            <person name="Gamble J."/>
            <person name="Gilderthorp R."/>
            <person name="Marcello L."/>
            <person name="McQuillan J."/>
            <person name="Otto T.D."/>
            <person name="Quail M.A."/>
            <person name="Sanders M.J."/>
            <person name="van Tonder A."/>
            <person name="Ginger M.L."/>
            <person name="Field M.C."/>
            <person name="Barry J.D."/>
            <person name="Hertz-Fowler C."/>
            <person name="Berriman M."/>
        </authorList>
    </citation>
    <scope>NUCLEOTIDE SEQUENCE</scope>
    <source>
        <strain evidence="1">Y486</strain>
    </source>
</reference>
<dbReference type="VEuPathDB" id="TriTrypDB:TvY486_1110700"/>
<proteinExistence type="predicted"/>